<proteinExistence type="predicted"/>
<feature type="compositionally biased region" description="Basic and acidic residues" evidence="2">
    <location>
        <begin position="89"/>
        <end position="103"/>
    </location>
</feature>
<gene>
    <name evidence="3" type="ORF">QTP70_001034</name>
</gene>
<name>A0AAE0R9Y3_9TELE</name>
<protein>
    <submittedName>
        <fullName evidence="3">Uncharacterized protein</fullName>
    </submittedName>
</protein>
<reference evidence="3" key="1">
    <citation type="submission" date="2023-06" db="EMBL/GenBank/DDBJ databases">
        <title>Male Hemibagrus guttatus genome.</title>
        <authorList>
            <person name="Bian C."/>
        </authorList>
    </citation>
    <scope>NUCLEOTIDE SEQUENCE</scope>
    <source>
        <strain evidence="3">Male_cb2023</strain>
        <tissue evidence="3">Muscle</tissue>
    </source>
</reference>
<feature type="compositionally biased region" description="Polar residues" evidence="2">
    <location>
        <begin position="1"/>
        <end position="17"/>
    </location>
</feature>
<evidence type="ECO:0000313" key="3">
    <source>
        <dbReference type="EMBL" id="KAK3547930.1"/>
    </source>
</evidence>
<organism evidence="3 4">
    <name type="scientific">Hemibagrus guttatus</name>
    <dbReference type="NCBI Taxonomy" id="175788"/>
    <lineage>
        <taxon>Eukaryota</taxon>
        <taxon>Metazoa</taxon>
        <taxon>Chordata</taxon>
        <taxon>Craniata</taxon>
        <taxon>Vertebrata</taxon>
        <taxon>Euteleostomi</taxon>
        <taxon>Actinopterygii</taxon>
        <taxon>Neopterygii</taxon>
        <taxon>Teleostei</taxon>
        <taxon>Ostariophysi</taxon>
        <taxon>Siluriformes</taxon>
        <taxon>Bagridae</taxon>
        <taxon>Hemibagrus</taxon>
    </lineage>
</organism>
<keyword evidence="1" id="KW-0175">Coiled coil</keyword>
<accession>A0AAE0R9Y3</accession>
<comment type="caution">
    <text evidence="3">The sequence shown here is derived from an EMBL/GenBank/DDBJ whole genome shotgun (WGS) entry which is preliminary data.</text>
</comment>
<evidence type="ECO:0000256" key="2">
    <source>
        <dbReference type="SAM" id="MobiDB-lite"/>
    </source>
</evidence>
<feature type="region of interest" description="Disordered" evidence="2">
    <location>
        <begin position="83"/>
        <end position="134"/>
    </location>
</feature>
<feature type="coiled-coil region" evidence="1">
    <location>
        <begin position="31"/>
        <end position="58"/>
    </location>
</feature>
<feature type="region of interest" description="Disordered" evidence="2">
    <location>
        <begin position="1"/>
        <end position="21"/>
    </location>
</feature>
<feature type="region of interest" description="Disordered" evidence="2">
    <location>
        <begin position="167"/>
        <end position="201"/>
    </location>
</feature>
<dbReference type="Proteomes" id="UP001274896">
    <property type="component" value="Unassembled WGS sequence"/>
</dbReference>
<evidence type="ECO:0000256" key="1">
    <source>
        <dbReference type="SAM" id="Coils"/>
    </source>
</evidence>
<dbReference type="EMBL" id="JAUCMX010000004">
    <property type="protein sequence ID" value="KAK3547930.1"/>
    <property type="molecule type" value="Genomic_DNA"/>
</dbReference>
<dbReference type="AlphaFoldDB" id="A0AAE0R9Y3"/>
<sequence length="288" mass="31531">MVDNSNSGKTQMESSLGGSVYPQGGAAGVKLEAVMEHLQRQQQARLEMERKERRLRDAHLMYAQQVAAQHAILAAARASALGNTGKAQGHGERLDEVARGRDSGDDDEDVDADNDDEEEPMADEGSEEDDDRPVSGLEFLRKQTLALQQSAMARQFTGYAASAAAGTRIQRNDSSPIRVKQEPEDDLSPAGPQRATSPNGQADWGCDEHFKQEDGVVPPRDVLTEHTLLTEMHPHPVHKPQLMRDQMLVLYTDENVIPPALVGLIQVTTSVNLRMRAAFSVGGEKFVQ</sequence>
<keyword evidence="4" id="KW-1185">Reference proteome</keyword>
<feature type="compositionally biased region" description="Acidic residues" evidence="2">
    <location>
        <begin position="104"/>
        <end position="131"/>
    </location>
</feature>
<evidence type="ECO:0000313" key="4">
    <source>
        <dbReference type="Proteomes" id="UP001274896"/>
    </source>
</evidence>